<evidence type="ECO:0000256" key="2">
    <source>
        <dbReference type="ARBA" id="ARBA00022478"/>
    </source>
</evidence>
<keyword evidence="8" id="KW-1185">Reference proteome</keyword>
<keyword evidence="4" id="KW-0539">Nucleus</keyword>
<feature type="region of interest" description="Disordered" evidence="5">
    <location>
        <begin position="116"/>
        <end position="140"/>
    </location>
</feature>
<dbReference type="InterPro" id="IPR036898">
    <property type="entry name" value="RNA_pol_Rpb7-like_N_sf"/>
</dbReference>
<feature type="domain" description="RPA43 OB" evidence="6">
    <location>
        <begin position="71"/>
        <end position="187"/>
    </location>
</feature>
<evidence type="ECO:0000313" key="8">
    <source>
        <dbReference type="Proteomes" id="UP001164286"/>
    </source>
</evidence>
<dbReference type="PANTHER" id="PTHR12709">
    <property type="entry name" value="DNA-DIRECTED RNA POLYMERASE II, III"/>
    <property type="match status" value="1"/>
</dbReference>
<comment type="subcellular location">
    <subcellularLocation>
        <location evidence="1">Nucleus</location>
    </subcellularLocation>
</comment>
<evidence type="ECO:0000313" key="7">
    <source>
        <dbReference type="EMBL" id="KAI9635840.1"/>
    </source>
</evidence>
<feature type="region of interest" description="Disordered" evidence="5">
    <location>
        <begin position="320"/>
        <end position="344"/>
    </location>
</feature>
<protein>
    <recommendedName>
        <fullName evidence="6">RPA43 OB domain-containing protein</fullName>
    </recommendedName>
</protein>
<proteinExistence type="predicted"/>
<dbReference type="Gene3D" id="2.40.50.1060">
    <property type="match status" value="1"/>
</dbReference>
<dbReference type="PANTHER" id="PTHR12709:SF5">
    <property type="entry name" value="DNA-DIRECTED RNA POLYMERASE I SUBUNIT RPA43"/>
    <property type="match status" value="1"/>
</dbReference>
<accession>A0AA38H8P8</accession>
<dbReference type="RefSeq" id="XP_052945617.1">
    <property type="nucleotide sequence ID" value="XM_053086932.1"/>
</dbReference>
<dbReference type="EMBL" id="JAKWFO010000005">
    <property type="protein sequence ID" value="KAI9635840.1"/>
    <property type="molecule type" value="Genomic_DNA"/>
</dbReference>
<dbReference type="AlphaFoldDB" id="A0AA38H8P8"/>
<feature type="region of interest" description="Disordered" evidence="5">
    <location>
        <begin position="185"/>
        <end position="297"/>
    </location>
</feature>
<evidence type="ECO:0000256" key="1">
    <source>
        <dbReference type="ARBA" id="ARBA00004123"/>
    </source>
</evidence>
<dbReference type="GO" id="GO:0006352">
    <property type="term" value="P:DNA-templated transcription initiation"/>
    <property type="evidence" value="ECO:0007669"/>
    <property type="project" value="InterPro"/>
</dbReference>
<sequence length="344" mass="37660">MRLSVPPRFSGDYMVGVREQLDGMVMRYVSHVQGVLLAHWDHTFLDQTVNIINECPFGVADIEFEALIWAPKIGQKLYGTHSLSSPSHLSLLFSRTFNVSIPLQHIPQDTYEFEATNQDDEEEEDSDSEDGLIGLGGLNGHGQVEEVGRWKSRSTGELVGQGGKGVKFTVIGMQVTNQMLSLTGSLLADPHNPPSPPPTPAAAQPMRDSPTPEPEYHSQTPVRPAKKPRQNKDKENTNNPIEPSHPIPARASKQPRPVPVLEEKEEIDESFLSARELKQKRKEEAKAKRDARKEKKAENVMVAAQAVGGDMAVGLEGAEDAGAEVGKKRKGGAGEGGQAKKRKE</sequence>
<dbReference type="InterPro" id="IPR045113">
    <property type="entry name" value="Rpb7-like"/>
</dbReference>
<dbReference type="Pfam" id="PF17875">
    <property type="entry name" value="RPA43_OB"/>
    <property type="match status" value="1"/>
</dbReference>
<dbReference type="Proteomes" id="UP001164286">
    <property type="component" value="Unassembled WGS sequence"/>
</dbReference>
<evidence type="ECO:0000256" key="5">
    <source>
        <dbReference type="SAM" id="MobiDB-lite"/>
    </source>
</evidence>
<evidence type="ECO:0000256" key="4">
    <source>
        <dbReference type="ARBA" id="ARBA00023242"/>
    </source>
</evidence>
<feature type="compositionally biased region" description="Basic and acidic residues" evidence="5">
    <location>
        <begin position="275"/>
        <end position="297"/>
    </location>
</feature>
<keyword evidence="3" id="KW-0804">Transcription</keyword>
<comment type="caution">
    <text evidence="7">The sequence shown here is derived from an EMBL/GenBank/DDBJ whole genome shotgun (WGS) entry which is preliminary data.</text>
</comment>
<evidence type="ECO:0000259" key="6">
    <source>
        <dbReference type="Pfam" id="PF17875"/>
    </source>
</evidence>
<feature type="compositionally biased region" description="Pro residues" evidence="5">
    <location>
        <begin position="191"/>
        <end position="200"/>
    </location>
</feature>
<dbReference type="InterPro" id="IPR041178">
    <property type="entry name" value="RPA43_OB"/>
</dbReference>
<feature type="compositionally biased region" description="Acidic residues" evidence="5">
    <location>
        <begin position="117"/>
        <end position="130"/>
    </location>
</feature>
<dbReference type="GO" id="GO:0006362">
    <property type="term" value="P:transcription elongation by RNA polymerase I"/>
    <property type="evidence" value="ECO:0007669"/>
    <property type="project" value="TreeGrafter"/>
</dbReference>
<dbReference type="GeneID" id="77726133"/>
<organism evidence="7 8">
    <name type="scientific">Dioszegia hungarica</name>
    <dbReference type="NCBI Taxonomy" id="4972"/>
    <lineage>
        <taxon>Eukaryota</taxon>
        <taxon>Fungi</taxon>
        <taxon>Dikarya</taxon>
        <taxon>Basidiomycota</taxon>
        <taxon>Agaricomycotina</taxon>
        <taxon>Tremellomycetes</taxon>
        <taxon>Tremellales</taxon>
        <taxon>Bulleribasidiaceae</taxon>
        <taxon>Dioszegia</taxon>
    </lineage>
</organism>
<dbReference type="Gene3D" id="3.30.1490.120">
    <property type="entry name" value="RNA polymerase Rpb7-like, N-terminal domain"/>
    <property type="match status" value="1"/>
</dbReference>
<reference evidence="7" key="1">
    <citation type="journal article" date="2022" name="G3 (Bethesda)">
        <title>High quality genome of the basidiomycete yeast Dioszegia hungarica PDD-24b-2 isolated from cloud water.</title>
        <authorList>
            <person name="Jarrige D."/>
            <person name="Haridas S."/>
            <person name="Bleykasten-Grosshans C."/>
            <person name="Joly M."/>
            <person name="Nadalig T."/>
            <person name="Sancelme M."/>
            <person name="Vuilleumier S."/>
            <person name="Grigoriev I.V."/>
            <person name="Amato P."/>
            <person name="Bringel F."/>
        </authorList>
    </citation>
    <scope>NUCLEOTIDE SEQUENCE</scope>
    <source>
        <strain evidence="7">PDD-24b-2</strain>
    </source>
</reference>
<dbReference type="GO" id="GO:0005736">
    <property type="term" value="C:RNA polymerase I complex"/>
    <property type="evidence" value="ECO:0007669"/>
    <property type="project" value="TreeGrafter"/>
</dbReference>
<gene>
    <name evidence="7" type="ORF">MKK02DRAFT_24769</name>
</gene>
<evidence type="ECO:0000256" key="3">
    <source>
        <dbReference type="ARBA" id="ARBA00023163"/>
    </source>
</evidence>
<keyword evidence="2" id="KW-0240">DNA-directed RNA polymerase</keyword>
<name>A0AA38H8P8_9TREE</name>